<reference evidence="2 3" key="1">
    <citation type="submission" date="2023-06" db="EMBL/GenBank/DDBJ databases">
        <authorList>
            <person name="Oyuntsetseg B."/>
            <person name="Kim S.B."/>
        </authorList>
    </citation>
    <scope>NUCLEOTIDE SEQUENCE [LARGE SCALE GENOMIC DNA]</scope>
    <source>
        <strain evidence="2 3">2-2</strain>
    </source>
</reference>
<protein>
    <submittedName>
        <fullName evidence="2">DUF397 domain-containing protein</fullName>
    </submittedName>
</protein>
<evidence type="ECO:0000313" key="2">
    <source>
        <dbReference type="EMBL" id="WIV57188.1"/>
    </source>
</evidence>
<dbReference type="Proteomes" id="UP001227101">
    <property type="component" value="Chromosome"/>
</dbReference>
<evidence type="ECO:0000259" key="1">
    <source>
        <dbReference type="Pfam" id="PF04149"/>
    </source>
</evidence>
<dbReference type="InterPro" id="IPR007278">
    <property type="entry name" value="DUF397"/>
</dbReference>
<gene>
    <name evidence="2" type="ORF">QP939_00335</name>
</gene>
<keyword evidence="3" id="KW-1185">Reference proteome</keyword>
<organism evidence="2 3">
    <name type="scientific">Amycolatopsis nalaikhensis</name>
    <dbReference type="NCBI Taxonomy" id="715472"/>
    <lineage>
        <taxon>Bacteria</taxon>
        <taxon>Bacillati</taxon>
        <taxon>Actinomycetota</taxon>
        <taxon>Actinomycetes</taxon>
        <taxon>Pseudonocardiales</taxon>
        <taxon>Pseudonocardiaceae</taxon>
        <taxon>Amycolatopsis</taxon>
    </lineage>
</organism>
<proteinExistence type="predicted"/>
<name>A0ABY8XNM4_9PSEU</name>
<dbReference type="RefSeq" id="WP_285454421.1">
    <property type="nucleotide sequence ID" value="NZ_CP127173.1"/>
</dbReference>
<feature type="domain" description="DUF397" evidence="1">
    <location>
        <begin position="6"/>
        <end position="52"/>
    </location>
</feature>
<sequence length="56" mass="6170">MSTKIWRKASYSGAESNCVEVRLDRSVGIRDTKAREHGHLTVSRAAWAAALTVLRG</sequence>
<accession>A0ABY8XNM4</accession>
<dbReference type="Pfam" id="PF04149">
    <property type="entry name" value="DUF397"/>
    <property type="match status" value="1"/>
</dbReference>
<dbReference type="EMBL" id="CP127173">
    <property type="protein sequence ID" value="WIV57188.1"/>
    <property type="molecule type" value="Genomic_DNA"/>
</dbReference>
<evidence type="ECO:0000313" key="3">
    <source>
        <dbReference type="Proteomes" id="UP001227101"/>
    </source>
</evidence>